<dbReference type="EMBL" id="BAAAHP010000023">
    <property type="protein sequence ID" value="GAA0924408.1"/>
    <property type="molecule type" value="Genomic_DNA"/>
</dbReference>
<reference evidence="2 3" key="1">
    <citation type="journal article" date="2019" name="Int. J. Syst. Evol. Microbiol.">
        <title>The Global Catalogue of Microorganisms (GCM) 10K type strain sequencing project: providing services to taxonomists for standard genome sequencing and annotation.</title>
        <authorList>
            <consortium name="The Broad Institute Genomics Platform"/>
            <consortium name="The Broad Institute Genome Sequencing Center for Infectious Disease"/>
            <person name="Wu L."/>
            <person name="Ma J."/>
        </authorList>
    </citation>
    <scope>NUCLEOTIDE SEQUENCE [LARGE SCALE GENOMIC DNA]</scope>
    <source>
        <strain evidence="2 3">JCM 11117</strain>
    </source>
</reference>
<proteinExistence type="predicted"/>
<sequence length="90" mass="9579">MNGVLKAAYKPLGIVVGVLGGVAANLVFGQIWKRISNEPTPPNATDEDYGTREVLLAAVLQGAVFGLVKTAVDRAGMRGFQRLIGDRRGR</sequence>
<keyword evidence="1" id="KW-1133">Transmembrane helix</keyword>
<evidence type="ECO:0000313" key="2">
    <source>
        <dbReference type="EMBL" id="GAA0924408.1"/>
    </source>
</evidence>
<feature type="transmembrane region" description="Helical" evidence="1">
    <location>
        <begin position="12"/>
        <end position="32"/>
    </location>
</feature>
<evidence type="ECO:0000313" key="3">
    <source>
        <dbReference type="Proteomes" id="UP001499967"/>
    </source>
</evidence>
<feature type="transmembrane region" description="Helical" evidence="1">
    <location>
        <begin position="54"/>
        <end position="72"/>
    </location>
</feature>
<organism evidence="2 3">
    <name type="scientific">Pseudonocardia zijingensis</name>
    <dbReference type="NCBI Taxonomy" id="153376"/>
    <lineage>
        <taxon>Bacteria</taxon>
        <taxon>Bacillati</taxon>
        <taxon>Actinomycetota</taxon>
        <taxon>Actinomycetes</taxon>
        <taxon>Pseudonocardiales</taxon>
        <taxon>Pseudonocardiaceae</taxon>
        <taxon>Pseudonocardia</taxon>
    </lineage>
</organism>
<dbReference type="InterPro" id="IPR025329">
    <property type="entry name" value="DUF4235"/>
</dbReference>
<evidence type="ECO:0000256" key="1">
    <source>
        <dbReference type="SAM" id="Phobius"/>
    </source>
</evidence>
<protein>
    <recommendedName>
        <fullName evidence="4">DUF4235 domain-containing protein</fullName>
    </recommendedName>
</protein>
<dbReference type="RefSeq" id="WP_343939166.1">
    <property type="nucleotide sequence ID" value="NZ_BAAAHP010000023.1"/>
</dbReference>
<dbReference type="Pfam" id="PF14019">
    <property type="entry name" value="DUF4235"/>
    <property type="match status" value="1"/>
</dbReference>
<keyword evidence="3" id="KW-1185">Reference proteome</keyword>
<comment type="caution">
    <text evidence="2">The sequence shown here is derived from an EMBL/GenBank/DDBJ whole genome shotgun (WGS) entry which is preliminary data.</text>
</comment>
<accession>A0ABN1P9X1</accession>
<dbReference type="Proteomes" id="UP001499967">
    <property type="component" value="Unassembled WGS sequence"/>
</dbReference>
<gene>
    <name evidence="2" type="ORF">GCM10009559_08870</name>
</gene>
<name>A0ABN1P9X1_9PSEU</name>
<keyword evidence="1" id="KW-0812">Transmembrane</keyword>
<keyword evidence="1" id="KW-0472">Membrane</keyword>
<evidence type="ECO:0008006" key="4">
    <source>
        <dbReference type="Google" id="ProtNLM"/>
    </source>
</evidence>